<proteinExistence type="predicted"/>
<sequence>MTGAAAADVAPLKSYTIGVEDLQYYPLHTTSNGNAFGGFAREVLDMFAKEKGYAFRYVALPVNRLYVAFLNERTLDFKYPDNPKWREDLRGAARIRYSATLVTSEEGAMVLPQNKGRALRQIKSLGTVLGFTPWPYLPAIDSKAIALSTSSGFEGLLRHALANHLDAVYINVDVANYLLAEELKTPGGLVFDPGLPHARSDFSLSTLRHVEVLTEFDAFLRRERPQLQALKLKYGIEERGGP</sequence>
<name>A0AA41H560_9BURK</name>
<organism evidence="1 3">
    <name type="scientific">Duganella violaceipulchra</name>
    <dbReference type="NCBI Taxonomy" id="2849652"/>
    <lineage>
        <taxon>Bacteria</taxon>
        <taxon>Pseudomonadati</taxon>
        <taxon>Pseudomonadota</taxon>
        <taxon>Betaproteobacteria</taxon>
        <taxon>Burkholderiales</taxon>
        <taxon>Oxalobacteraceae</taxon>
        <taxon>Telluria group</taxon>
        <taxon>Duganella</taxon>
    </lineage>
</organism>
<keyword evidence="4" id="KW-1185">Reference proteome</keyword>
<reference evidence="1" key="1">
    <citation type="submission" date="2021-07" db="EMBL/GenBank/DDBJ databases">
        <title>Characterization of violacein-producing bacteria and related species.</title>
        <authorList>
            <person name="Wilson H.S."/>
            <person name="De Leon M.E."/>
        </authorList>
    </citation>
    <scope>NUCLEOTIDE SEQUENCE</scope>
    <source>
        <strain evidence="1">HSC-15S17</strain>
    </source>
</reference>
<reference evidence="2" key="2">
    <citation type="submission" date="2022-03" db="EMBL/GenBank/DDBJ databases">
        <title>Genome Encyclopedia of Bacteria and Archaea VI: Functional Genomics of Type Strains.</title>
        <authorList>
            <person name="Whitman W."/>
        </authorList>
    </citation>
    <scope>NUCLEOTIDE SEQUENCE</scope>
    <source>
        <strain evidence="2">HSC-15S17</strain>
    </source>
</reference>
<gene>
    <name evidence="1" type="ORF">KVP70_00420</name>
    <name evidence="2" type="ORF">L1274_000495</name>
</gene>
<evidence type="ECO:0000313" key="3">
    <source>
        <dbReference type="Proteomes" id="UP001155901"/>
    </source>
</evidence>
<dbReference type="RefSeq" id="WP_217940055.1">
    <property type="nucleotide sequence ID" value="NZ_JAHTGR010000001.1"/>
</dbReference>
<dbReference type="Proteomes" id="UP001155901">
    <property type="component" value="Unassembled WGS sequence"/>
</dbReference>
<evidence type="ECO:0000313" key="1">
    <source>
        <dbReference type="EMBL" id="MBV6319381.1"/>
    </source>
</evidence>
<evidence type="ECO:0000313" key="2">
    <source>
        <dbReference type="EMBL" id="MCP2006807.1"/>
    </source>
</evidence>
<dbReference type="EMBL" id="JALJZU010000001">
    <property type="protein sequence ID" value="MCP2006807.1"/>
    <property type="molecule type" value="Genomic_DNA"/>
</dbReference>
<dbReference type="Proteomes" id="UP001162889">
    <property type="component" value="Unassembled WGS sequence"/>
</dbReference>
<evidence type="ECO:0000313" key="4">
    <source>
        <dbReference type="Proteomes" id="UP001162889"/>
    </source>
</evidence>
<dbReference type="AlphaFoldDB" id="A0AA41H560"/>
<protein>
    <recommendedName>
        <fullName evidence="5">Transporter substrate-binding domain-containing protein</fullName>
    </recommendedName>
</protein>
<dbReference type="EMBL" id="JAHTGR010000001">
    <property type="protein sequence ID" value="MBV6319381.1"/>
    <property type="molecule type" value="Genomic_DNA"/>
</dbReference>
<comment type="caution">
    <text evidence="1">The sequence shown here is derived from an EMBL/GenBank/DDBJ whole genome shotgun (WGS) entry which is preliminary data.</text>
</comment>
<accession>A0AA41H560</accession>
<evidence type="ECO:0008006" key="5">
    <source>
        <dbReference type="Google" id="ProtNLM"/>
    </source>
</evidence>